<dbReference type="PANTHER" id="PTHR34136:SF1">
    <property type="entry name" value="UDP-N-ACETYL-D-MANNOSAMINURONIC ACID TRANSFERASE"/>
    <property type="match status" value="1"/>
</dbReference>
<dbReference type="STRING" id="641238.SAMN04490244_11726"/>
<dbReference type="NCBIfam" id="TIGR00696">
    <property type="entry name" value="wecG_tagA_cpsF"/>
    <property type="match status" value="1"/>
</dbReference>
<gene>
    <name evidence="3" type="ORF">SAMN04490244_11726</name>
</gene>
<evidence type="ECO:0000256" key="1">
    <source>
        <dbReference type="ARBA" id="ARBA00022676"/>
    </source>
</evidence>
<dbReference type="CDD" id="cd06533">
    <property type="entry name" value="Glyco_transf_WecG_TagA"/>
    <property type="match status" value="1"/>
</dbReference>
<reference evidence="3 4" key="1">
    <citation type="submission" date="2016-10" db="EMBL/GenBank/DDBJ databases">
        <authorList>
            <person name="de Groot N.N."/>
        </authorList>
    </citation>
    <scope>NUCLEOTIDE SEQUENCE [LARGE SCALE GENOMIC DNA]</scope>
    <source>
        <strain evidence="3 4">DSM 23042</strain>
    </source>
</reference>
<evidence type="ECO:0000313" key="4">
    <source>
        <dbReference type="Proteomes" id="UP000198885"/>
    </source>
</evidence>
<dbReference type="Proteomes" id="UP000198885">
    <property type="component" value="Unassembled WGS sequence"/>
</dbReference>
<evidence type="ECO:0000313" key="3">
    <source>
        <dbReference type="EMBL" id="SES40529.1"/>
    </source>
</evidence>
<evidence type="ECO:0000256" key="2">
    <source>
        <dbReference type="ARBA" id="ARBA00022679"/>
    </source>
</evidence>
<protein>
    <submittedName>
        <fullName evidence="3">N-acetylglucosaminyldiphosphoundecaprenol N-acetyl-beta-D-mannosaminyltransferase</fullName>
    </submittedName>
</protein>
<dbReference type="OrthoDB" id="9771846at2"/>
<dbReference type="InterPro" id="IPR004629">
    <property type="entry name" value="WecG_TagA_CpsF"/>
</dbReference>
<sequence length="276" mass="30455">MDGTQLDTAPHAGAPDRAATINLLGVKVSALNLPEAVRRIEDAVVRRERGYVCVAGAHGLVDCQGDPALREAFNNALLVTPDGMPLVWELRRRGHAEAGRVYGPDLMLALIERGQLNGLRHYLYGATPGTLAKLEAALTRKSPRARIVGSYSPPFRPLTETEEADVARRINAAAPDLVWVGLSAPKQERWMARMRHRLEAPVLLGVGAAFDFHAGNVRQAPARLQRAGLEWAFRLAAEPRRLWRRYLRVVPRYLALLALQRTGLRRFPDPGSQPPA</sequence>
<dbReference type="AlphaFoldDB" id="A0A1H9X374"/>
<dbReference type="EMBL" id="FOGU01000017">
    <property type="protein sequence ID" value="SES40529.1"/>
    <property type="molecule type" value="Genomic_DNA"/>
</dbReference>
<accession>A0A1H9X374</accession>
<dbReference type="PANTHER" id="PTHR34136">
    <property type="match status" value="1"/>
</dbReference>
<keyword evidence="4" id="KW-1185">Reference proteome</keyword>
<dbReference type="RefSeq" id="WP_092696219.1">
    <property type="nucleotide sequence ID" value="NZ_FOGU01000017.1"/>
</dbReference>
<keyword evidence="2 3" id="KW-0808">Transferase</keyword>
<proteinExistence type="predicted"/>
<name>A0A1H9X374_9RHOB</name>
<keyword evidence="1" id="KW-0328">Glycosyltransferase</keyword>
<dbReference type="GO" id="GO:0016758">
    <property type="term" value="F:hexosyltransferase activity"/>
    <property type="evidence" value="ECO:0007669"/>
    <property type="project" value="TreeGrafter"/>
</dbReference>
<dbReference type="Pfam" id="PF03808">
    <property type="entry name" value="Glyco_tran_WecG"/>
    <property type="match status" value="1"/>
</dbReference>
<organism evidence="3 4">
    <name type="scientific">Tranquillimonas rosea</name>
    <dbReference type="NCBI Taxonomy" id="641238"/>
    <lineage>
        <taxon>Bacteria</taxon>
        <taxon>Pseudomonadati</taxon>
        <taxon>Pseudomonadota</taxon>
        <taxon>Alphaproteobacteria</taxon>
        <taxon>Rhodobacterales</taxon>
        <taxon>Roseobacteraceae</taxon>
        <taxon>Tranquillimonas</taxon>
    </lineage>
</organism>